<evidence type="ECO:0000313" key="2">
    <source>
        <dbReference type="EnsemblMetazoa" id="SMAR006544-PA"/>
    </source>
</evidence>
<sequence>MKCHLRPKVGVPTIDKNQFCYEVNNEKDNSTTECHVGKVNTIHSKTSSTEELEECCTNLIIKSAVHKFKQLTADGEKEVDKIHASTLDACIKFNLLYASPKRSIVLDLNENNLNLIKSGSFVMYNYARLASIIHKFDDLVQSHQYPPMAEINEVQFSLLRREEEWLLIRDYLMYFPYVVNEVICEIGGHPPVHKFQHFLLSLSHRISTYYSKVRILMDPSNHLIPLIFARISLLKAVLQIMTNCFLIMDIIPITKM</sequence>
<dbReference type="Pfam" id="PF05746">
    <property type="entry name" value="DALR_1"/>
    <property type="match status" value="1"/>
</dbReference>
<dbReference type="GO" id="GO:0006420">
    <property type="term" value="P:arginyl-tRNA aminoacylation"/>
    <property type="evidence" value="ECO:0007669"/>
    <property type="project" value="InterPro"/>
</dbReference>
<dbReference type="SUPFAM" id="SSF47323">
    <property type="entry name" value="Anticodon-binding domain of a subclass of class I aminoacyl-tRNA synthetases"/>
    <property type="match status" value="1"/>
</dbReference>
<dbReference type="OMA" id="WEILTHA"/>
<dbReference type="EnsemblMetazoa" id="SMAR006544-RA">
    <property type="protein sequence ID" value="SMAR006544-PA"/>
    <property type="gene ID" value="SMAR006544"/>
</dbReference>
<proteinExistence type="predicted"/>
<dbReference type="InterPro" id="IPR009080">
    <property type="entry name" value="tRNAsynth_Ia_anticodon-bd"/>
</dbReference>
<feature type="domain" description="DALR anticodon binding" evidence="1">
    <location>
        <begin position="122"/>
        <end position="256"/>
    </location>
</feature>
<dbReference type="InterPro" id="IPR037380">
    <property type="entry name" value="DALRD3"/>
</dbReference>
<dbReference type="PANTHER" id="PTHR16043">
    <property type="entry name" value="DALRD3 PROTEIN"/>
    <property type="match status" value="1"/>
</dbReference>
<dbReference type="GO" id="GO:0004814">
    <property type="term" value="F:arginine-tRNA ligase activity"/>
    <property type="evidence" value="ECO:0007669"/>
    <property type="project" value="InterPro"/>
</dbReference>
<dbReference type="PhylomeDB" id="T1IZ72"/>
<reference evidence="3" key="1">
    <citation type="submission" date="2011-05" db="EMBL/GenBank/DDBJ databases">
        <authorList>
            <person name="Richards S.R."/>
            <person name="Qu J."/>
            <person name="Jiang H."/>
            <person name="Jhangiani S.N."/>
            <person name="Agravi P."/>
            <person name="Goodspeed R."/>
            <person name="Gross S."/>
            <person name="Mandapat C."/>
            <person name="Jackson L."/>
            <person name="Mathew T."/>
            <person name="Pu L."/>
            <person name="Thornton R."/>
            <person name="Saada N."/>
            <person name="Wilczek-Boney K.B."/>
            <person name="Lee S."/>
            <person name="Kovar C."/>
            <person name="Wu Y."/>
            <person name="Scherer S.E."/>
            <person name="Worley K.C."/>
            <person name="Muzny D.M."/>
            <person name="Gibbs R."/>
        </authorList>
    </citation>
    <scope>NUCLEOTIDE SEQUENCE</scope>
    <source>
        <strain evidence="3">Brora</strain>
    </source>
</reference>
<dbReference type="PANTHER" id="PTHR16043:SF1">
    <property type="entry name" value="DALR ANTICODON-BINDING DOMAIN-CONTAINING PROTEIN 3"/>
    <property type="match status" value="1"/>
</dbReference>
<dbReference type="GO" id="GO:0000049">
    <property type="term" value="F:tRNA binding"/>
    <property type="evidence" value="ECO:0007669"/>
    <property type="project" value="TreeGrafter"/>
</dbReference>
<evidence type="ECO:0000259" key="1">
    <source>
        <dbReference type="SMART" id="SM00836"/>
    </source>
</evidence>
<dbReference type="AlphaFoldDB" id="T1IZ72"/>
<reference evidence="2" key="2">
    <citation type="submission" date="2015-02" db="UniProtKB">
        <authorList>
            <consortium name="EnsemblMetazoa"/>
        </authorList>
    </citation>
    <scope>IDENTIFICATION</scope>
</reference>
<dbReference type="SMART" id="SM00836">
    <property type="entry name" value="DALR_1"/>
    <property type="match status" value="1"/>
</dbReference>
<keyword evidence="3" id="KW-1185">Reference proteome</keyword>
<dbReference type="InterPro" id="IPR008909">
    <property type="entry name" value="DALR_anticod-bd"/>
</dbReference>
<name>T1IZ72_STRMM</name>
<dbReference type="GO" id="GO:0005524">
    <property type="term" value="F:ATP binding"/>
    <property type="evidence" value="ECO:0007669"/>
    <property type="project" value="InterPro"/>
</dbReference>
<dbReference type="eggNOG" id="KOG1195">
    <property type="taxonomic scope" value="Eukaryota"/>
</dbReference>
<dbReference type="HOGENOM" id="CLU_1087106_0_0_1"/>
<evidence type="ECO:0000313" key="3">
    <source>
        <dbReference type="Proteomes" id="UP000014500"/>
    </source>
</evidence>
<dbReference type="STRING" id="126957.T1IZ72"/>
<organism evidence="2 3">
    <name type="scientific">Strigamia maritima</name>
    <name type="common">European centipede</name>
    <name type="synonym">Geophilus maritimus</name>
    <dbReference type="NCBI Taxonomy" id="126957"/>
    <lineage>
        <taxon>Eukaryota</taxon>
        <taxon>Metazoa</taxon>
        <taxon>Ecdysozoa</taxon>
        <taxon>Arthropoda</taxon>
        <taxon>Myriapoda</taxon>
        <taxon>Chilopoda</taxon>
        <taxon>Pleurostigmophora</taxon>
        <taxon>Geophilomorpha</taxon>
        <taxon>Linotaeniidae</taxon>
        <taxon>Strigamia</taxon>
    </lineage>
</organism>
<dbReference type="Proteomes" id="UP000014500">
    <property type="component" value="Unassembled WGS sequence"/>
</dbReference>
<dbReference type="Gene3D" id="1.10.730.10">
    <property type="entry name" value="Isoleucyl-tRNA Synthetase, Domain 1"/>
    <property type="match status" value="1"/>
</dbReference>
<protein>
    <recommendedName>
        <fullName evidence="1">DALR anticodon binding domain-containing protein</fullName>
    </recommendedName>
</protein>
<dbReference type="EMBL" id="AFFK01020413">
    <property type="status" value="NOT_ANNOTATED_CDS"/>
    <property type="molecule type" value="Genomic_DNA"/>
</dbReference>
<accession>T1IZ72</accession>
<dbReference type="GO" id="GO:0106217">
    <property type="term" value="P:tRNA C3-cytosine methylation"/>
    <property type="evidence" value="ECO:0007669"/>
    <property type="project" value="TreeGrafter"/>
</dbReference>